<organism evidence="2 3">
    <name type="scientific">Euphydryas editha</name>
    <name type="common">Edith's checkerspot</name>
    <dbReference type="NCBI Taxonomy" id="104508"/>
    <lineage>
        <taxon>Eukaryota</taxon>
        <taxon>Metazoa</taxon>
        <taxon>Ecdysozoa</taxon>
        <taxon>Arthropoda</taxon>
        <taxon>Hexapoda</taxon>
        <taxon>Insecta</taxon>
        <taxon>Pterygota</taxon>
        <taxon>Neoptera</taxon>
        <taxon>Endopterygota</taxon>
        <taxon>Lepidoptera</taxon>
        <taxon>Glossata</taxon>
        <taxon>Ditrysia</taxon>
        <taxon>Papilionoidea</taxon>
        <taxon>Nymphalidae</taxon>
        <taxon>Nymphalinae</taxon>
        <taxon>Euphydryas</taxon>
    </lineage>
</organism>
<evidence type="ECO:0000313" key="2">
    <source>
        <dbReference type="EMBL" id="CAH2108883.1"/>
    </source>
</evidence>
<name>A0AAU9VC85_EUPED</name>
<feature type="region of interest" description="Disordered" evidence="1">
    <location>
        <begin position="117"/>
        <end position="144"/>
    </location>
</feature>
<gene>
    <name evidence="2" type="ORF">EEDITHA_LOCUS22779</name>
</gene>
<sequence>MSSSRRSCLNNPNTFCYVCGEYVVKKFRKPITEFVKKAYFDYFKIEIKDLDRPWLPKIVCKLCIEHLRQWTSGKRAHMKFSVPMIWSEPKNHFDDCYFCVVKLHGINKKKMTYPDLSSARRPLPHSDDTMRVEPSDSSDTDMMEVSSNEQDSDFESAAPVLFNQNALSDLIRDLDLSKERSELLASRLKERNLFAPGTKVSFYRYRERGHLPFFTSENDIVFCNDIGGLLTKMGLPRYRADEWRLFIDSSKRSLKCVLLDIGNKYAAVPIAHSTKLKEEYETVRLVLEKLKYRDHQWVICVDLKMINFLLGQQRGYTKFPCFICLWDSRAKHDHWIKKNWPLRENMVVGKQNVIKPPLVSRDKIIFPPLHIKLGLMKQYVKALNKTGSCFAFISKKFPGLSTEKLKAGIFDGPQIRHLIKNL</sequence>
<evidence type="ECO:0008006" key="4">
    <source>
        <dbReference type="Google" id="ProtNLM"/>
    </source>
</evidence>
<dbReference type="PANTHER" id="PTHR46114:SF1">
    <property type="entry name" value="ZAD DOMAIN-CONTAINING PROTEIN"/>
    <property type="match status" value="1"/>
</dbReference>
<feature type="compositionally biased region" description="Basic and acidic residues" evidence="1">
    <location>
        <begin position="124"/>
        <end position="134"/>
    </location>
</feature>
<dbReference type="EMBL" id="CAKOGL010000043">
    <property type="protein sequence ID" value="CAH2108883.1"/>
    <property type="molecule type" value="Genomic_DNA"/>
</dbReference>
<comment type="caution">
    <text evidence="2">The sequence shown here is derived from an EMBL/GenBank/DDBJ whole genome shotgun (WGS) entry which is preliminary data.</text>
</comment>
<evidence type="ECO:0000313" key="3">
    <source>
        <dbReference type="Proteomes" id="UP001153954"/>
    </source>
</evidence>
<reference evidence="2" key="1">
    <citation type="submission" date="2022-03" db="EMBL/GenBank/DDBJ databases">
        <authorList>
            <person name="Tunstrom K."/>
        </authorList>
    </citation>
    <scope>NUCLEOTIDE SEQUENCE</scope>
</reference>
<proteinExistence type="predicted"/>
<dbReference type="AlphaFoldDB" id="A0AAU9VC85"/>
<keyword evidence="3" id="KW-1185">Reference proteome</keyword>
<evidence type="ECO:0000256" key="1">
    <source>
        <dbReference type="SAM" id="MobiDB-lite"/>
    </source>
</evidence>
<protein>
    <recommendedName>
        <fullName evidence="4">ZAD domain-containing protein</fullName>
    </recommendedName>
</protein>
<dbReference type="PANTHER" id="PTHR46114">
    <property type="entry name" value="APPLE DOMAIN-CONTAINING PROTEIN"/>
    <property type="match status" value="1"/>
</dbReference>
<accession>A0AAU9VC85</accession>
<dbReference type="Proteomes" id="UP001153954">
    <property type="component" value="Unassembled WGS sequence"/>
</dbReference>